<keyword evidence="2" id="KW-1185">Reference proteome</keyword>
<name>A0A814TTM0_9BILA</name>
<reference evidence="1" key="1">
    <citation type="submission" date="2021-02" db="EMBL/GenBank/DDBJ databases">
        <authorList>
            <person name="Nowell W R."/>
        </authorList>
    </citation>
    <scope>NUCLEOTIDE SEQUENCE</scope>
    <source>
        <strain evidence="1">Ploen Becks lab</strain>
    </source>
</reference>
<protein>
    <submittedName>
        <fullName evidence="1">Uncharacterized protein</fullName>
    </submittedName>
</protein>
<feature type="non-terminal residue" evidence="1">
    <location>
        <position position="1"/>
    </location>
</feature>
<dbReference type="AlphaFoldDB" id="A0A814TTM0"/>
<evidence type="ECO:0000313" key="1">
    <source>
        <dbReference type="EMBL" id="CAF1162481.1"/>
    </source>
</evidence>
<sequence>RRKLRNIIFKCWMVYLKIDENMSKKKFSQLVKVQKFRLTRELEENFDTF</sequence>
<proteinExistence type="predicted"/>
<feature type="non-terminal residue" evidence="1">
    <location>
        <position position="49"/>
    </location>
</feature>
<dbReference type="Proteomes" id="UP000663879">
    <property type="component" value="Unassembled WGS sequence"/>
</dbReference>
<gene>
    <name evidence="1" type="ORF">OXX778_LOCUS23621</name>
</gene>
<accession>A0A814TTM0</accession>
<organism evidence="1 2">
    <name type="scientific">Brachionus calyciflorus</name>
    <dbReference type="NCBI Taxonomy" id="104777"/>
    <lineage>
        <taxon>Eukaryota</taxon>
        <taxon>Metazoa</taxon>
        <taxon>Spiralia</taxon>
        <taxon>Gnathifera</taxon>
        <taxon>Rotifera</taxon>
        <taxon>Eurotatoria</taxon>
        <taxon>Monogononta</taxon>
        <taxon>Pseudotrocha</taxon>
        <taxon>Ploima</taxon>
        <taxon>Brachionidae</taxon>
        <taxon>Brachionus</taxon>
    </lineage>
</organism>
<comment type="caution">
    <text evidence="1">The sequence shown here is derived from an EMBL/GenBank/DDBJ whole genome shotgun (WGS) entry which is preliminary data.</text>
</comment>
<evidence type="ECO:0000313" key="2">
    <source>
        <dbReference type="Proteomes" id="UP000663879"/>
    </source>
</evidence>
<dbReference type="EMBL" id="CAJNOC010014838">
    <property type="protein sequence ID" value="CAF1162481.1"/>
    <property type="molecule type" value="Genomic_DNA"/>
</dbReference>